<evidence type="ECO:0000313" key="1">
    <source>
        <dbReference type="EMBL" id="KRF94092.1"/>
    </source>
</evidence>
<organism evidence="1 2">
    <name type="scientific">Drosophila mojavensis</name>
    <name type="common">Fruit fly</name>
    <dbReference type="NCBI Taxonomy" id="7230"/>
    <lineage>
        <taxon>Eukaryota</taxon>
        <taxon>Metazoa</taxon>
        <taxon>Ecdysozoa</taxon>
        <taxon>Arthropoda</taxon>
        <taxon>Hexapoda</taxon>
        <taxon>Insecta</taxon>
        <taxon>Pterygota</taxon>
        <taxon>Neoptera</taxon>
        <taxon>Endopterygota</taxon>
        <taxon>Diptera</taxon>
        <taxon>Brachycera</taxon>
        <taxon>Muscomorpha</taxon>
        <taxon>Ephydroidea</taxon>
        <taxon>Drosophilidae</taxon>
        <taxon>Drosophila</taxon>
    </lineage>
</organism>
<dbReference type="OrthoDB" id="10261408at2759"/>
<accession>A0A0Q9WV31</accession>
<dbReference type="AlphaFoldDB" id="A0A0Q9WV31"/>
<dbReference type="EMBL" id="CH933810">
    <property type="protein sequence ID" value="KRF94092.1"/>
    <property type="molecule type" value="Genomic_DNA"/>
</dbReference>
<dbReference type="Proteomes" id="UP000009192">
    <property type="component" value="Unassembled WGS sequence"/>
</dbReference>
<keyword evidence="2" id="KW-1185">Reference proteome</keyword>
<name>A0A0Q9WV31_DROMO</name>
<gene>
    <name evidence="1" type="primary">Dmoj\GI27085</name>
    <name evidence="1" type="ORF">Dmoj_GI27085</name>
</gene>
<protein>
    <submittedName>
        <fullName evidence="1">Uncharacterized protein</fullName>
    </submittedName>
</protein>
<dbReference type="InParanoid" id="A0A0Q9WV31"/>
<reference evidence="1 2" key="1">
    <citation type="journal article" date="2007" name="Nature">
        <title>Evolution of genes and genomes on the Drosophila phylogeny.</title>
        <authorList>
            <consortium name="Drosophila 12 Genomes Consortium"/>
            <person name="Clark A.G."/>
            <person name="Eisen M.B."/>
            <person name="Smith D.R."/>
            <person name="Bergman C.M."/>
            <person name="Oliver B."/>
            <person name="Markow T.A."/>
            <person name="Kaufman T.C."/>
            <person name="Kellis M."/>
            <person name="Gelbart W."/>
            <person name="Iyer V.N."/>
            <person name="Pollard D.A."/>
            <person name="Sackton T.B."/>
            <person name="Larracuente A.M."/>
            <person name="Singh N.D."/>
            <person name="Abad J.P."/>
            <person name="Abt D.N."/>
            <person name="Adryan B."/>
            <person name="Aguade M."/>
            <person name="Akashi H."/>
            <person name="Anderson W.W."/>
            <person name="Aquadro C.F."/>
            <person name="Ardell D.H."/>
            <person name="Arguello R."/>
            <person name="Artieri C.G."/>
            <person name="Barbash D.A."/>
            <person name="Barker D."/>
            <person name="Barsanti P."/>
            <person name="Batterham P."/>
            <person name="Batzoglou S."/>
            <person name="Begun D."/>
            <person name="Bhutkar A."/>
            <person name="Blanco E."/>
            <person name="Bosak S.A."/>
            <person name="Bradley R.K."/>
            <person name="Brand A.D."/>
            <person name="Brent M.R."/>
            <person name="Brooks A.N."/>
            <person name="Brown R.H."/>
            <person name="Butlin R.K."/>
            <person name="Caggese C."/>
            <person name="Calvi B.R."/>
            <person name="Bernardo de Carvalho A."/>
            <person name="Caspi A."/>
            <person name="Castrezana S."/>
            <person name="Celniker S.E."/>
            <person name="Chang J.L."/>
            <person name="Chapple C."/>
            <person name="Chatterji S."/>
            <person name="Chinwalla A."/>
            <person name="Civetta A."/>
            <person name="Clifton S.W."/>
            <person name="Comeron J.M."/>
            <person name="Costello J.C."/>
            <person name="Coyne J.A."/>
            <person name="Daub J."/>
            <person name="David R.G."/>
            <person name="Delcher A.L."/>
            <person name="Delehaunty K."/>
            <person name="Do C.B."/>
            <person name="Ebling H."/>
            <person name="Edwards K."/>
            <person name="Eickbush T."/>
            <person name="Evans J.D."/>
            <person name="Filipski A."/>
            <person name="Findeiss S."/>
            <person name="Freyhult E."/>
            <person name="Fulton L."/>
            <person name="Fulton R."/>
            <person name="Garcia A.C."/>
            <person name="Gardiner A."/>
            <person name="Garfield D.A."/>
            <person name="Garvin B.E."/>
            <person name="Gibson G."/>
            <person name="Gilbert D."/>
            <person name="Gnerre S."/>
            <person name="Godfrey J."/>
            <person name="Good R."/>
            <person name="Gotea V."/>
            <person name="Gravely B."/>
            <person name="Greenberg A.J."/>
            <person name="Griffiths-Jones S."/>
            <person name="Gross S."/>
            <person name="Guigo R."/>
            <person name="Gustafson E.A."/>
            <person name="Haerty W."/>
            <person name="Hahn M.W."/>
            <person name="Halligan D.L."/>
            <person name="Halpern A.L."/>
            <person name="Halter G.M."/>
            <person name="Han M.V."/>
            <person name="Heger A."/>
            <person name="Hillier L."/>
            <person name="Hinrichs A.S."/>
            <person name="Holmes I."/>
            <person name="Hoskins R.A."/>
            <person name="Hubisz M.J."/>
            <person name="Hultmark D."/>
            <person name="Huntley M.A."/>
            <person name="Jaffe D.B."/>
            <person name="Jagadeeshan S."/>
            <person name="Jeck W.R."/>
            <person name="Johnson J."/>
            <person name="Jones C.D."/>
            <person name="Jordan W.C."/>
            <person name="Karpen G.H."/>
            <person name="Kataoka E."/>
            <person name="Keightley P.D."/>
            <person name="Kheradpour P."/>
            <person name="Kirkness E.F."/>
            <person name="Koerich L.B."/>
            <person name="Kristiansen K."/>
            <person name="Kudrna D."/>
            <person name="Kulathinal R.J."/>
            <person name="Kumar S."/>
            <person name="Kwok R."/>
            <person name="Lander E."/>
            <person name="Langley C.H."/>
            <person name="Lapoint R."/>
            <person name="Lazzaro B.P."/>
            <person name="Lee S.J."/>
            <person name="Levesque L."/>
            <person name="Li R."/>
            <person name="Lin C.F."/>
            <person name="Lin M.F."/>
            <person name="Lindblad-Toh K."/>
            <person name="Llopart A."/>
            <person name="Long M."/>
            <person name="Low L."/>
            <person name="Lozovsky E."/>
            <person name="Lu J."/>
            <person name="Luo M."/>
            <person name="Machado C.A."/>
            <person name="Makalowski W."/>
            <person name="Marzo M."/>
            <person name="Matsuda M."/>
            <person name="Matzkin L."/>
            <person name="McAllister B."/>
            <person name="McBride C.S."/>
            <person name="McKernan B."/>
            <person name="McKernan K."/>
            <person name="Mendez-Lago M."/>
            <person name="Minx P."/>
            <person name="Mollenhauer M.U."/>
            <person name="Montooth K."/>
            <person name="Mount S.M."/>
            <person name="Mu X."/>
            <person name="Myers E."/>
            <person name="Negre B."/>
            <person name="Newfeld S."/>
            <person name="Nielsen R."/>
            <person name="Noor M.A."/>
            <person name="O'Grady P."/>
            <person name="Pachter L."/>
            <person name="Papaceit M."/>
            <person name="Parisi M.J."/>
            <person name="Parisi M."/>
            <person name="Parts L."/>
            <person name="Pedersen J.S."/>
            <person name="Pesole G."/>
            <person name="Phillippy A.M."/>
            <person name="Ponting C.P."/>
            <person name="Pop M."/>
            <person name="Porcelli D."/>
            <person name="Powell J.R."/>
            <person name="Prohaska S."/>
            <person name="Pruitt K."/>
            <person name="Puig M."/>
            <person name="Quesneville H."/>
            <person name="Ram K.R."/>
            <person name="Rand D."/>
            <person name="Rasmussen M.D."/>
            <person name="Reed L.K."/>
            <person name="Reenan R."/>
            <person name="Reily A."/>
            <person name="Remington K.A."/>
            <person name="Rieger T.T."/>
            <person name="Ritchie M.G."/>
            <person name="Robin C."/>
            <person name="Rogers Y.H."/>
            <person name="Rohde C."/>
            <person name="Rozas J."/>
            <person name="Rubenfield M.J."/>
            <person name="Ruiz A."/>
            <person name="Russo S."/>
            <person name="Salzberg S.L."/>
            <person name="Sanchez-Gracia A."/>
            <person name="Saranga D.J."/>
            <person name="Sato H."/>
            <person name="Schaeffer S.W."/>
            <person name="Schatz M.C."/>
            <person name="Schlenke T."/>
            <person name="Schwartz R."/>
            <person name="Segarra C."/>
            <person name="Singh R.S."/>
            <person name="Sirot L."/>
            <person name="Sirota M."/>
            <person name="Sisneros N.B."/>
            <person name="Smith C.D."/>
            <person name="Smith T.F."/>
            <person name="Spieth J."/>
            <person name="Stage D.E."/>
            <person name="Stark A."/>
            <person name="Stephan W."/>
            <person name="Strausberg R.L."/>
            <person name="Strempel S."/>
            <person name="Sturgill D."/>
            <person name="Sutton G."/>
            <person name="Sutton G.G."/>
            <person name="Tao W."/>
            <person name="Teichmann S."/>
            <person name="Tobari Y.N."/>
            <person name="Tomimura Y."/>
            <person name="Tsolas J.M."/>
            <person name="Valente V.L."/>
            <person name="Venter E."/>
            <person name="Venter J.C."/>
            <person name="Vicario S."/>
            <person name="Vieira F.G."/>
            <person name="Vilella A.J."/>
            <person name="Villasante A."/>
            <person name="Walenz B."/>
            <person name="Wang J."/>
            <person name="Wasserman M."/>
            <person name="Watts T."/>
            <person name="Wilson D."/>
            <person name="Wilson R.K."/>
            <person name="Wing R.A."/>
            <person name="Wolfner M.F."/>
            <person name="Wong A."/>
            <person name="Wong G.K."/>
            <person name="Wu C.I."/>
            <person name="Wu G."/>
            <person name="Yamamoto D."/>
            <person name="Yang H.P."/>
            <person name="Yang S.P."/>
            <person name="Yorke J.A."/>
            <person name="Yoshida K."/>
            <person name="Zdobnov E."/>
            <person name="Zhang P."/>
            <person name="Zhang Y."/>
            <person name="Zimin A.V."/>
            <person name="Baldwin J."/>
            <person name="Abdouelleil A."/>
            <person name="Abdulkadir J."/>
            <person name="Abebe A."/>
            <person name="Abera B."/>
            <person name="Abreu J."/>
            <person name="Acer S.C."/>
            <person name="Aftuck L."/>
            <person name="Alexander A."/>
            <person name="An P."/>
            <person name="Anderson E."/>
            <person name="Anderson S."/>
            <person name="Arachi H."/>
            <person name="Azer M."/>
            <person name="Bachantsang P."/>
            <person name="Barry A."/>
            <person name="Bayul T."/>
            <person name="Berlin A."/>
            <person name="Bessette D."/>
            <person name="Bloom T."/>
            <person name="Blye J."/>
            <person name="Boguslavskiy L."/>
            <person name="Bonnet C."/>
            <person name="Boukhgalter B."/>
            <person name="Bourzgui I."/>
            <person name="Brown A."/>
            <person name="Cahill P."/>
            <person name="Channer S."/>
            <person name="Cheshatsang Y."/>
            <person name="Chuda L."/>
            <person name="Citroen M."/>
            <person name="Collymore A."/>
            <person name="Cooke P."/>
            <person name="Costello M."/>
            <person name="D'Aco K."/>
            <person name="Daza R."/>
            <person name="De Haan G."/>
            <person name="DeGray S."/>
            <person name="DeMaso C."/>
            <person name="Dhargay N."/>
            <person name="Dooley K."/>
            <person name="Dooley E."/>
            <person name="Doricent M."/>
            <person name="Dorje P."/>
            <person name="Dorjee K."/>
            <person name="Dupes A."/>
            <person name="Elong R."/>
            <person name="Falk J."/>
            <person name="Farina A."/>
            <person name="Faro S."/>
            <person name="Ferguson D."/>
            <person name="Fisher S."/>
            <person name="Foley C.D."/>
            <person name="Franke A."/>
            <person name="Friedrich D."/>
            <person name="Gadbois L."/>
            <person name="Gearin G."/>
            <person name="Gearin C.R."/>
            <person name="Giannoukos G."/>
            <person name="Goode T."/>
            <person name="Graham J."/>
            <person name="Grandbois E."/>
            <person name="Grewal S."/>
            <person name="Gyaltsen K."/>
            <person name="Hafez N."/>
            <person name="Hagos B."/>
            <person name="Hall J."/>
            <person name="Henson C."/>
            <person name="Hollinger A."/>
            <person name="Honan T."/>
            <person name="Huard M.D."/>
            <person name="Hughes L."/>
            <person name="Hurhula B."/>
            <person name="Husby M.E."/>
            <person name="Kamat A."/>
            <person name="Kanga B."/>
            <person name="Kashin S."/>
            <person name="Khazanovich D."/>
            <person name="Kisner P."/>
            <person name="Lance K."/>
            <person name="Lara M."/>
            <person name="Lee W."/>
            <person name="Lennon N."/>
            <person name="Letendre F."/>
            <person name="LeVine R."/>
            <person name="Lipovsky A."/>
            <person name="Liu X."/>
            <person name="Liu J."/>
            <person name="Liu S."/>
            <person name="Lokyitsang T."/>
            <person name="Lokyitsang Y."/>
            <person name="Lubonja R."/>
            <person name="Lui A."/>
            <person name="MacDonald P."/>
            <person name="Magnisalis V."/>
            <person name="Maru K."/>
            <person name="Matthews C."/>
            <person name="McCusker W."/>
            <person name="McDonough S."/>
            <person name="Mehta T."/>
            <person name="Meldrim J."/>
            <person name="Meneus L."/>
            <person name="Mihai O."/>
            <person name="Mihalev A."/>
            <person name="Mihova T."/>
            <person name="Mittelman R."/>
            <person name="Mlenga V."/>
            <person name="Montmayeur A."/>
            <person name="Mulrain L."/>
            <person name="Navidi A."/>
            <person name="Naylor J."/>
            <person name="Negash T."/>
            <person name="Nguyen T."/>
            <person name="Nguyen N."/>
            <person name="Nicol R."/>
            <person name="Norbu C."/>
            <person name="Norbu N."/>
            <person name="Novod N."/>
            <person name="O'Neill B."/>
            <person name="Osman S."/>
            <person name="Markiewicz E."/>
            <person name="Oyono O.L."/>
            <person name="Patti C."/>
            <person name="Phunkhang P."/>
            <person name="Pierre F."/>
            <person name="Priest M."/>
            <person name="Raghuraman S."/>
            <person name="Rege F."/>
            <person name="Reyes R."/>
            <person name="Rise C."/>
            <person name="Rogov P."/>
            <person name="Ross K."/>
            <person name="Ryan E."/>
            <person name="Settipalli S."/>
            <person name="Shea T."/>
            <person name="Sherpa N."/>
            <person name="Shi L."/>
            <person name="Shih D."/>
            <person name="Sparrow T."/>
            <person name="Spaulding J."/>
            <person name="Stalker J."/>
            <person name="Stange-Thomann N."/>
            <person name="Stavropoulos S."/>
            <person name="Stone C."/>
            <person name="Strader C."/>
            <person name="Tesfaye S."/>
            <person name="Thomson T."/>
            <person name="Thoulutsang Y."/>
            <person name="Thoulutsang D."/>
            <person name="Topham K."/>
            <person name="Topping I."/>
            <person name="Tsamla T."/>
            <person name="Vassiliev H."/>
            <person name="Vo A."/>
            <person name="Wangchuk T."/>
            <person name="Wangdi T."/>
            <person name="Weiand M."/>
            <person name="Wilkinson J."/>
            <person name="Wilson A."/>
            <person name="Yadav S."/>
            <person name="Young G."/>
            <person name="Yu Q."/>
            <person name="Zembek L."/>
            <person name="Zhong D."/>
            <person name="Zimmer A."/>
            <person name="Zwirko Z."/>
            <person name="Jaffe D.B."/>
            <person name="Alvarez P."/>
            <person name="Brockman W."/>
            <person name="Butler J."/>
            <person name="Chin C."/>
            <person name="Gnerre S."/>
            <person name="Grabherr M."/>
            <person name="Kleber M."/>
            <person name="Mauceli E."/>
            <person name="MacCallum I."/>
        </authorList>
    </citation>
    <scope>NUCLEOTIDE SEQUENCE [LARGE SCALE GENOMIC DNA]</scope>
    <source>
        <strain evidence="2">Tucson 15081-1352.22</strain>
    </source>
</reference>
<sequence length="56" mass="6703">MWSPSERTYNKNTKRILDHQARIELPLELPLALELVGDCELSECWGQHQQRRQQQQ</sequence>
<dbReference type="KEGG" id="dmo:Dmoj_GI27085"/>
<proteinExistence type="predicted"/>
<evidence type="ECO:0000313" key="2">
    <source>
        <dbReference type="Proteomes" id="UP000009192"/>
    </source>
</evidence>